<evidence type="ECO:0000256" key="4">
    <source>
        <dbReference type="ARBA" id="ARBA00038467"/>
    </source>
</evidence>
<accession>A0A851P751</accession>
<sequence>PGMEHPAEKPNPVDYGVQIRFITDLQEPQKAPKARAKPGSYGVAVRVQGIAGQPFVVLNSGEKGGDSFGVQIKSNGAHPARAASPRPPELPQNPYELRQPSGSASDEERSAVPAPARHEPNARFGAELRRTRSHGNLLVADDEPSAQSPPRAQPGPVHGPRGSSTLSIAQHRQADGIGATTSPQPQGSRQASGDIDTKPLSSVDALISKFDSKGQQRGRAARRARVPAEQRKRSQSLDGRELSARHPAPTLSLPRAPRPVENGVGRSQAAKRGTEEPGSDARAKLQVPGGTPGWHCWAAPGRGVGALRPLPKMRWVLGSVLSLLCPWQLKSTPDLLRDQGEVAEPGSSTEQIDGVSTERSRESEAVLRRRSTLVLEKEPELVAPTKVTACSQPQHMELARRLEELQEKLDEETKLRQKLELMKEPARSGSEEESGRLRVALERKTQELQRSSQELGDTKAAKAQAESRLREREEQLAATREELSRLRAGTALHPDAEAVYKELLETREQLEEALSCRQRQEEQLRLRERELTALKGALKEEVANHDRELDRVRQQCQSDVEQLRRSMGDIAQDQANLESEKQKISAVVRNLQRELEESAEETGHWRDMFQKNKDELRATKQELLQVKLEREELEEELRELRERFSAVRSSAPGPGELEALRTELRELQEAWRELEAEKQEREELARQRERELSALRGAMQDEASSHDGAMERRRRVKGSLESERDAAEAARGAAETALRELQEQNEELRRKALGMETQLKDYERMGETWEGSQARLKEKVTKLEAERRRAEESLGEAAEREQELLLAQRVLETRLDEAQRGLARLAREQQELSASLQDEQRQKEQLQKAKSELEEQKRLLDRTTQKLNKELEQMTEESNSSLAALKSQLEEFKEKSRKEITDSQKQAKDRGAEVEKMQLSVGRLQDEVTRLKQALQDSQAERDSALLDKEVLLQRLHSLEQEADTKRRSQDDRWRQLKVLEEKSKHLEEELEEERSTVELLTERVNRSRDQIDQLRAELLQERASRQDLECDKVSLERQVGARWHRAPRPLSPRSRREAVGEARRWGTMGCPGEKSALLSSNRKLERKVKELSIQMDDERQQVNDQKDQLGLRVKALKRRVDEAEEEMERLEAARKKLQRELEEQHELNEQLQARVRALEKEAWRKAARSAADSALQDEALSSDEDLDSAYGPSSIASLLNEANLQTSSC</sequence>
<dbReference type="GO" id="GO:0000226">
    <property type="term" value="P:microtubule cytoskeleton organization"/>
    <property type="evidence" value="ECO:0007669"/>
    <property type="project" value="TreeGrafter"/>
</dbReference>
<comment type="similarity">
    <text evidence="4">Belongs to the cingulin family.</text>
</comment>
<keyword evidence="2" id="KW-0796">Tight junction</keyword>
<feature type="region of interest" description="Disordered" evidence="6">
    <location>
        <begin position="1048"/>
        <end position="1068"/>
    </location>
</feature>
<evidence type="ECO:0000313" key="9">
    <source>
        <dbReference type="Proteomes" id="UP000613066"/>
    </source>
</evidence>
<feature type="compositionally biased region" description="Basic and acidic residues" evidence="6">
    <location>
        <begin position="1055"/>
        <end position="1065"/>
    </location>
</feature>
<feature type="compositionally biased region" description="Basic and acidic residues" evidence="6">
    <location>
        <begin position="718"/>
        <end position="728"/>
    </location>
</feature>
<feature type="compositionally biased region" description="Basic and acidic residues" evidence="6">
    <location>
        <begin position="838"/>
        <end position="861"/>
    </location>
</feature>
<feature type="compositionally biased region" description="Basic and acidic residues" evidence="6">
    <location>
        <begin position="106"/>
        <end position="130"/>
    </location>
</feature>
<name>A0A851P751_9GALL</name>
<feature type="compositionally biased region" description="Basic and acidic residues" evidence="6">
    <location>
        <begin position="272"/>
        <end position="283"/>
    </location>
</feature>
<keyword evidence="3" id="KW-0175">Coiled coil</keyword>
<dbReference type="EMBL" id="WBMW01006060">
    <property type="protein sequence ID" value="NXC50569.1"/>
    <property type="molecule type" value="Genomic_DNA"/>
</dbReference>
<comment type="caution">
    <text evidence="8">The sequence shown here is derived from an EMBL/GenBank/DDBJ whole genome shotgun (WGS) entry which is preliminary data.</text>
</comment>
<evidence type="ECO:0000256" key="3">
    <source>
        <dbReference type="ARBA" id="ARBA00023054"/>
    </source>
</evidence>
<feature type="region of interest" description="Disordered" evidence="6">
    <location>
        <begin position="340"/>
        <end position="363"/>
    </location>
</feature>
<dbReference type="OrthoDB" id="6108017at2759"/>
<dbReference type="InterPro" id="IPR002928">
    <property type="entry name" value="Myosin_tail"/>
</dbReference>
<evidence type="ECO:0000256" key="5">
    <source>
        <dbReference type="ARBA" id="ARBA00044075"/>
    </source>
</evidence>
<keyword evidence="2" id="KW-0965">Cell junction</keyword>
<feature type="region of interest" description="Disordered" evidence="6">
    <location>
        <begin position="445"/>
        <end position="474"/>
    </location>
</feature>
<feature type="non-terminal residue" evidence="8">
    <location>
        <position position="1"/>
    </location>
</feature>
<feature type="domain" description="Myosin tail" evidence="7">
    <location>
        <begin position="1079"/>
        <end position="1160"/>
    </location>
</feature>
<comment type="subcellular location">
    <subcellularLocation>
        <location evidence="1">Cell junction</location>
        <location evidence="1">Tight junction</location>
    </subcellularLocation>
</comment>
<feature type="region of interest" description="Disordered" evidence="6">
    <location>
        <begin position="829"/>
        <end position="861"/>
    </location>
</feature>
<dbReference type="GO" id="GO:0008017">
    <property type="term" value="F:microtubule binding"/>
    <property type="evidence" value="ECO:0007669"/>
    <property type="project" value="TreeGrafter"/>
</dbReference>
<dbReference type="Proteomes" id="UP000613066">
    <property type="component" value="Unassembled WGS sequence"/>
</dbReference>
<keyword evidence="9" id="KW-1185">Reference proteome</keyword>
<feature type="compositionally biased region" description="Polar residues" evidence="6">
    <location>
        <begin position="179"/>
        <end position="191"/>
    </location>
</feature>
<dbReference type="GO" id="GO:0016459">
    <property type="term" value="C:myosin complex"/>
    <property type="evidence" value="ECO:0007669"/>
    <property type="project" value="InterPro"/>
</dbReference>
<evidence type="ECO:0000256" key="1">
    <source>
        <dbReference type="ARBA" id="ARBA00004435"/>
    </source>
</evidence>
<evidence type="ECO:0000313" key="8">
    <source>
        <dbReference type="EMBL" id="NXC50569.1"/>
    </source>
</evidence>
<dbReference type="PANTHER" id="PTHR46349">
    <property type="entry name" value="CINGULIN-LIKE PROTEIN 1-RELATED"/>
    <property type="match status" value="1"/>
</dbReference>
<organism evidence="8 9">
    <name type="scientific">Penelope pileata</name>
    <dbReference type="NCBI Taxonomy" id="1118817"/>
    <lineage>
        <taxon>Eukaryota</taxon>
        <taxon>Metazoa</taxon>
        <taxon>Chordata</taxon>
        <taxon>Craniata</taxon>
        <taxon>Vertebrata</taxon>
        <taxon>Euteleostomi</taxon>
        <taxon>Archelosauria</taxon>
        <taxon>Archosauria</taxon>
        <taxon>Dinosauria</taxon>
        <taxon>Saurischia</taxon>
        <taxon>Theropoda</taxon>
        <taxon>Coelurosauria</taxon>
        <taxon>Aves</taxon>
        <taxon>Neognathae</taxon>
        <taxon>Galloanserae</taxon>
        <taxon>Galliformes</taxon>
        <taxon>Cracidae</taxon>
        <taxon>Penelope</taxon>
    </lineage>
</organism>
<dbReference type="GO" id="GO:0005923">
    <property type="term" value="C:bicellular tight junction"/>
    <property type="evidence" value="ECO:0007669"/>
    <property type="project" value="TreeGrafter"/>
</dbReference>
<gene>
    <name evidence="8" type="primary">Cgn</name>
    <name evidence="8" type="ORF">PENPIL_R02884</name>
</gene>
<feature type="region of interest" description="Disordered" evidence="6">
    <location>
        <begin position="418"/>
        <end position="437"/>
    </location>
</feature>
<feature type="compositionally biased region" description="Basic and acidic residues" evidence="6">
    <location>
        <begin position="676"/>
        <end position="693"/>
    </location>
</feature>
<proteinExistence type="inferred from homology"/>
<feature type="non-terminal residue" evidence="8">
    <location>
        <position position="1210"/>
    </location>
</feature>
<evidence type="ECO:0000256" key="2">
    <source>
        <dbReference type="ARBA" id="ARBA00022427"/>
    </source>
</evidence>
<dbReference type="AlphaFoldDB" id="A0A851P751"/>
<evidence type="ECO:0000259" key="7">
    <source>
        <dbReference type="Pfam" id="PF01576"/>
    </source>
</evidence>
<feature type="region of interest" description="Disordered" evidence="6">
    <location>
        <begin position="60"/>
        <end position="288"/>
    </location>
</feature>
<reference evidence="8" key="1">
    <citation type="submission" date="2019-09" db="EMBL/GenBank/DDBJ databases">
        <title>Bird 10,000 Genomes (B10K) Project - Family phase.</title>
        <authorList>
            <person name="Zhang G."/>
        </authorList>
    </citation>
    <scope>NUCLEOTIDE SEQUENCE</scope>
    <source>
        <strain evidence="8">B10K-DU-001-08</strain>
        <tissue evidence="8">Muscle</tissue>
    </source>
</reference>
<feature type="region of interest" description="Disordered" evidence="6">
    <location>
        <begin position="893"/>
        <end position="916"/>
    </location>
</feature>
<feature type="region of interest" description="Disordered" evidence="6">
    <location>
        <begin position="1168"/>
        <end position="1193"/>
    </location>
</feature>
<dbReference type="Pfam" id="PF01576">
    <property type="entry name" value="Myosin_tail_1"/>
    <property type="match status" value="1"/>
</dbReference>
<feature type="region of interest" description="Disordered" evidence="6">
    <location>
        <begin position="676"/>
        <end position="745"/>
    </location>
</feature>
<dbReference type="PANTHER" id="PTHR46349:SF4">
    <property type="entry name" value="CINGULIN"/>
    <property type="match status" value="1"/>
</dbReference>
<protein>
    <recommendedName>
        <fullName evidence="5">Cingulin</fullName>
    </recommendedName>
</protein>
<feature type="compositionally biased region" description="Basic and acidic residues" evidence="6">
    <location>
        <begin position="456"/>
        <end position="474"/>
    </location>
</feature>
<evidence type="ECO:0000256" key="6">
    <source>
        <dbReference type="SAM" id="MobiDB-lite"/>
    </source>
</evidence>